<dbReference type="PANTHER" id="PTHR44147">
    <property type="entry name" value="DEHYDROGENASE/REDUCTASE SDR FAMILY MEMBER 1"/>
    <property type="match status" value="1"/>
</dbReference>
<gene>
    <name evidence="2" type="ORF">ACFQ3T_21905</name>
</gene>
<evidence type="ECO:0000256" key="1">
    <source>
        <dbReference type="SAM" id="MobiDB-lite"/>
    </source>
</evidence>
<sequence length="333" mass="36570">MEGEMMVESQGEAQRDTAQQDTAQREKAQQGRPLAGKVAAVTGATRGAGRAIAVELGAVGATVFVGGRSTRERKSPIGRDETIEETAELVTAAGGRGIPVRCDFTAPADVDAFRARIESEVDGRLDVLVDDVWGGEADTEFKVFWEQDLDRQLRMWRNSVEAHFVTLHRLLPLLVRQPGGLLVEVTDGDGDEFYSGSLAYDSVKVAIRRFGTVLAKELEPHGGTSVAVTPGFLRSEQMLEHFGVTEANWRDAIAKEPHYAMSETPHYVGRGVAALAADPDRHRFTGKALASWTLMREYGFTDLDGSRPDWGRWYDEVFKPGVDPTTADVSKYR</sequence>
<dbReference type="Proteomes" id="UP001597168">
    <property type="component" value="Unassembled WGS sequence"/>
</dbReference>
<dbReference type="InterPro" id="IPR002347">
    <property type="entry name" value="SDR_fam"/>
</dbReference>
<dbReference type="InterPro" id="IPR036291">
    <property type="entry name" value="NAD(P)-bd_dom_sf"/>
</dbReference>
<dbReference type="SUPFAM" id="SSF51735">
    <property type="entry name" value="NAD(P)-binding Rossmann-fold domains"/>
    <property type="match status" value="1"/>
</dbReference>
<protein>
    <submittedName>
        <fullName evidence="2">SDR family oxidoreductase</fullName>
    </submittedName>
</protein>
<dbReference type="RefSeq" id="WP_380725305.1">
    <property type="nucleotide sequence ID" value="NZ_JBHTLK010000123.1"/>
</dbReference>
<dbReference type="PRINTS" id="PR00081">
    <property type="entry name" value="GDHRDH"/>
</dbReference>
<organism evidence="2 3">
    <name type="scientific">Saccharothrix hoggarensis</name>
    <dbReference type="NCBI Taxonomy" id="913853"/>
    <lineage>
        <taxon>Bacteria</taxon>
        <taxon>Bacillati</taxon>
        <taxon>Actinomycetota</taxon>
        <taxon>Actinomycetes</taxon>
        <taxon>Pseudonocardiales</taxon>
        <taxon>Pseudonocardiaceae</taxon>
        <taxon>Saccharothrix</taxon>
    </lineage>
</organism>
<dbReference type="NCBIfam" id="NF006159">
    <property type="entry name" value="PRK08303.1"/>
    <property type="match status" value="1"/>
</dbReference>
<dbReference type="Pfam" id="PF00106">
    <property type="entry name" value="adh_short"/>
    <property type="match status" value="1"/>
</dbReference>
<evidence type="ECO:0000313" key="2">
    <source>
        <dbReference type="EMBL" id="MFD1149796.1"/>
    </source>
</evidence>
<evidence type="ECO:0000313" key="3">
    <source>
        <dbReference type="Proteomes" id="UP001597168"/>
    </source>
</evidence>
<accession>A0ABW3QYN4</accession>
<name>A0ABW3QYN4_9PSEU</name>
<proteinExistence type="predicted"/>
<reference evidence="3" key="1">
    <citation type="journal article" date="2019" name="Int. J. Syst. Evol. Microbiol.">
        <title>The Global Catalogue of Microorganisms (GCM) 10K type strain sequencing project: providing services to taxonomists for standard genome sequencing and annotation.</title>
        <authorList>
            <consortium name="The Broad Institute Genomics Platform"/>
            <consortium name="The Broad Institute Genome Sequencing Center for Infectious Disease"/>
            <person name="Wu L."/>
            <person name="Ma J."/>
        </authorList>
    </citation>
    <scope>NUCLEOTIDE SEQUENCE [LARGE SCALE GENOMIC DNA]</scope>
    <source>
        <strain evidence="3">CCUG 60214</strain>
    </source>
</reference>
<comment type="caution">
    <text evidence="2">The sequence shown here is derived from an EMBL/GenBank/DDBJ whole genome shotgun (WGS) entry which is preliminary data.</text>
</comment>
<feature type="region of interest" description="Disordered" evidence="1">
    <location>
        <begin position="1"/>
        <end position="35"/>
    </location>
</feature>
<keyword evidence="3" id="KW-1185">Reference proteome</keyword>
<dbReference type="EMBL" id="JBHTLK010000123">
    <property type="protein sequence ID" value="MFD1149796.1"/>
    <property type="molecule type" value="Genomic_DNA"/>
</dbReference>
<dbReference type="Gene3D" id="3.40.50.720">
    <property type="entry name" value="NAD(P)-binding Rossmann-like Domain"/>
    <property type="match status" value="1"/>
</dbReference>
<dbReference type="PANTHER" id="PTHR44147:SF2">
    <property type="entry name" value="DEHYDROGENASE_REDUCTASE SDR FAMILY MEMBER 1"/>
    <property type="match status" value="1"/>
</dbReference>